<protein>
    <submittedName>
        <fullName evidence="2">Secreted protein containing NapC/NirT cytochrome c</fullName>
    </submittedName>
</protein>
<evidence type="ECO:0000313" key="3">
    <source>
        <dbReference type="Proteomes" id="UP000070560"/>
    </source>
</evidence>
<evidence type="ECO:0000313" key="2">
    <source>
        <dbReference type="EMBL" id="AMM39990.1"/>
    </source>
</evidence>
<dbReference type="InterPro" id="IPR036280">
    <property type="entry name" value="Multihaem_cyt_sf"/>
</dbReference>
<evidence type="ECO:0000259" key="1">
    <source>
        <dbReference type="Pfam" id="PF13435"/>
    </source>
</evidence>
<dbReference type="Pfam" id="PF13435">
    <property type="entry name" value="Cytochrome_C554"/>
    <property type="match status" value="1"/>
</dbReference>
<reference evidence="2 3" key="1">
    <citation type="submission" date="2015-10" db="EMBL/GenBank/DDBJ databases">
        <title>Candidatus Desulfofervidus auxilii, a hydrogenotrophic sulfate-reducing bacterium involved in the thermophilic anaerobic oxidation of methane.</title>
        <authorList>
            <person name="Krukenberg V."/>
            <person name="Richter M."/>
            <person name="Wegener G."/>
        </authorList>
    </citation>
    <scope>NUCLEOTIDE SEQUENCE [LARGE SCALE GENOMIC DNA]</scope>
    <source>
        <strain evidence="2 3">HS1</strain>
    </source>
</reference>
<name>A0A7U4QIH7_DESA2</name>
<dbReference type="InterPro" id="IPR023155">
    <property type="entry name" value="Cyt_c-552/4"/>
</dbReference>
<dbReference type="OrthoDB" id="9814800at2"/>
<dbReference type="KEGG" id="daw:HS1_000184"/>
<dbReference type="Gene3D" id="1.10.1130.10">
    <property type="entry name" value="Flavocytochrome C3, Chain A"/>
    <property type="match status" value="1"/>
</dbReference>
<accession>A0A7U4QIH7</accession>
<dbReference type="SUPFAM" id="SSF48695">
    <property type="entry name" value="Multiheme cytochromes"/>
    <property type="match status" value="1"/>
</dbReference>
<dbReference type="AlphaFoldDB" id="A0A7U4QIH7"/>
<gene>
    <name evidence="2" type="ORF">HS1_000184</name>
</gene>
<dbReference type="EMBL" id="CP013015">
    <property type="protein sequence ID" value="AMM39990.1"/>
    <property type="molecule type" value="Genomic_DNA"/>
</dbReference>
<sequence length="444" mass="50423">MRYSFILLILCFFISIAYSAEMGKFEYKDFYTPKRCMVCHREIYQEWQKSLMAKSFIHKWDDVEYFKLALPHALKLKKVAGVKAGCIACHAPIAFLTGDIPPKPPKENTRANEGVSCEVCHNITGSTEKEPFNFSFIIKPGKVKFGPREDAHSSFHKTQYLEFLKTPKLCATCHNEKSPYGAWVKETYREWKNGPYAKAGILCQDCHMYRREGKSALGGKTREDIAHHVFHGAHFGNKLAGAVDIALYTRKKQLTPGSAIQVRVELFNGKVGHCIPSGSSEERMLWLEVKAIDAKGKIYYLSVKPKEFEGEEYTISDPGALAYQAMGEIMGIKGFKGVKRDGDLPKGIRIFRRPFFDPQGRMTICQWYTVKNRLVDYRIGPQETKTETYALRLPKDIATGKLTIKAILYYSLVPSSVGRFLNLPPSEYKPITVNTAQINVEVIR</sequence>
<feature type="domain" description="Cytochrome c-552/4" evidence="1">
    <location>
        <begin position="36"/>
        <end position="121"/>
    </location>
</feature>
<proteinExistence type="predicted"/>
<keyword evidence="3" id="KW-1185">Reference proteome</keyword>
<dbReference type="RefSeq" id="WP_066060300.1">
    <property type="nucleotide sequence ID" value="NZ_CP013015.1"/>
</dbReference>
<dbReference type="Proteomes" id="UP000070560">
    <property type="component" value="Chromosome"/>
</dbReference>
<organism evidence="2 3">
    <name type="scientific">Desulfofervidus auxilii</name>
    <dbReference type="NCBI Taxonomy" id="1621989"/>
    <lineage>
        <taxon>Bacteria</taxon>
        <taxon>Pseudomonadati</taxon>
        <taxon>Thermodesulfobacteriota</taxon>
        <taxon>Candidatus Desulfofervidia</taxon>
        <taxon>Candidatus Desulfofervidales</taxon>
        <taxon>Candidatus Desulfofervidaceae</taxon>
        <taxon>Candidatus Desulfofervidus</taxon>
    </lineage>
</organism>